<dbReference type="Proteomes" id="UP000287969">
    <property type="component" value="Chromosome"/>
</dbReference>
<dbReference type="GO" id="GO:0055129">
    <property type="term" value="P:L-proline biosynthetic process"/>
    <property type="evidence" value="ECO:0007669"/>
    <property type="project" value="UniProtKB-UniRule"/>
</dbReference>
<dbReference type="PANTHER" id="PTHR11645:SF0">
    <property type="entry name" value="PYRROLINE-5-CARBOXYLATE REDUCTASE 3"/>
    <property type="match status" value="1"/>
</dbReference>
<protein>
    <recommendedName>
        <fullName evidence="9 10">Pyrroline-5-carboxylate reductase</fullName>
        <shortName evidence="9">P5C reductase</shortName>
        <shortName evidence="9">P5CR</shortName>
        <ecNumber evidence="9 10">1.5.1.2</ecNumber>
    </recommendedName>
    <alternativeName>
        <fullName evidence="9">PCA reductase</fullName>
    </alternativeName>
</protein>
<comment type="function">
    <text evidence="8 9">Catalyzes the reduction of 1-pyrroline-5-carboxylate (PCA) to L-proline.</text>
</comment>
<feature type="binding site" evidence="11">
    <location>
        <begin position="7"/>
        <end position="12"/>
    </location>
    <ligand>
        <name>NADP(+)</name>
        <dbReference type="ChEBI" id="CHEBI:58349"/>
    </ligand>
</feature>
<dbReference type="AlphaFoldDB" id="A0A410QFP9"/>
<keyword evidence="15" id="KW-1185">Reference proteome</keyword>
<dbReference type="SUPFAM" id="SSF48179">
    <property type="entry name" value="6-phosphogluconate dehydrogenase C-terminal domain-like"/>
    <property type="match status" value="1"/>
</dbReference>
<evidence type="ECO:0000256" key="4">
    <source>
        <dbReference type="ARBA" id="ARBA00022605"/>
    </source>
</evidence>
<feature type="binding site" evidence="11">
    <location>
        <begin position="69"/>
        <end position="72"/>
    </location>
    <ligand>
        <name>NADP(+)</name>
        <dbReference type="ChEBI" id="CHEBI:58349"/>
    </ligand>
</feature>
<keyword evidence="7 9" id="KW-0560">Oxidoreductase</keyword>
<feature type="binding site" evidence="11">
    <location>
        <position position="56"/>
    </location>
    <ligand>
        <name>NADPH</name>
        <dbReference type="ChEBI" id="CHEBI:57783"/>
    </ligand>
</feature>
<comment type="catalytic activity">
    <reaction evidence="9">
        <text>L-proline + NAD(+) = (S)-1-pyrroline-5-carboxylate + NADH + 2 H(+)</text>
        <dbReference type="Rhea" id="RHEA:14105"/>
        <dbReference type="ChEBI" id="CHEBI:15378"/>
        <dbReference type="ChEBI" id="CHEBI:17388"/>
        <dbReference type="ChEBI" id="CHEBI:57540"/>
        <dbReference type="ChEBI" id="CHEBI:57945"/>
        <dbReference type="ChEBI" id="CHEBI:60039"/>
        <dbReference type="EC" id="1.5.1.2"/>
    </reaction>
</comment>
<organism evidence="14 15">
    <name type="scientific">Acidilutibacter cellobiosedens</name>
    <dbReference type="NCBI Taxonomy" id="2507161"/>
    <lineage>
        <taxon>Bacteria</taxon>
        <taxon>Bacillati</taxon>
        <taxon>Bacillota</taxon>
        <taxon>Tissierellia</taxon>
        <taxon>Tissierellales</taxon>
        <taxon>Acidilutibacteraceae</taxon>
        <taxon>Acidilutibacter</taxon>
    </lineage>
</organism>
<evidence type="ECO:0000313" key="14">
    <source>
        <dbReference type="EMBL" id="QAT62903.1"/>
    </source>
</evidence>
<dbReference type="HAMAP" id="MF_01925">
    <property type="entry name" value="P5C_reductase"/>
    <property type="match status" value="1"/>
</dbReference>
<dbReference type="PIRSF" id="PIRSF000193">
    <property type="entry name" value="Pyrrol-5-carb_rd"/>
    <property type="match status" value="1"/>
</dbReference>
<evidence type="ECO:0000256" key="5">
    <source>
        <dbReference type="ARBA" id="ARBA00022650"/>
    </source>
</evidence>
<dbReference type="EMBL" id="CP035282">
    <property type="protein sequence ID" value="QAT62903.1"/>
    <property type="molecule type" value="Genomic_DNA"/>
</dbReference>
<keyword evidence="4 9" id="KW-0028">Amino-acid biosynthesis</keyword>
<keyword evidence="5 9" id="KW-0641">Proline biosynthesis</keyword>
<feature type="domain" description="Pyrroline-5-carboxylate reductase catalytic N-terminal" evidence="12">
    <location>
        <begin position="4"/>
        <end position="97"/>
    </location>
</feature>
<keyword evidence="6 9" id="KW-0521">NADP</keyword>
<dbReference type="OrthoDB" id="9805754at2"/>
<dbReference type="InterPro" id="IPR028939">
    <property type="entry name" value="P5C_Rdtase_cat_N"/>
</dbReference>
<dbReference type="InterPro" id="IPR000304">
    <property type="entry name" value="Pyrroline-COOH_reductase"/>
</dbReference>
<dbReference type="GO" id="GO:0004735">
    <property type="term" value="F:pyrroline-5-carboxylate reductase activity"/>
    <property type="evidence" value="ECO:0007669"/>
    <property type="project" value="UniProtKB-UniRule"/>
</dbReference>
<evidence type="ECO:0000313" key="15">
    <source>
        <dbReference type="Proteomes" id="UP000287969"/>
    </source>
</evidence>
<dbReference type="InterPro" id="IPR029036">
    <property type="entry name" value="P5CR_dimer"/>
</dbReference>
<keyword evidence="3 9" id="KW-0963">Cytoplasm</keyword>
<comment type="similarity">
    <text evidence="2 9">Belongs to the pyrroline-5-carboxylate reductase family.</text>
</comment>
<dbReference type="UniPathway" id="UPA00098">
    <property type="reaction ID" value="UER00361"/>
</dbReference>
<dbReference type="NCBIfam" id="TIGR00112">
    <property type="entry name" value="proC"/>
    <property type="match status" value="1"/>
</dbReference>
<comment type="pathway">
    <text evidence="9">Amino-acid biosynthesis; L-proline biosynthesis; L-proline from L-glutamate 5-semialdehyde: step 1/1.</text>
</comment>
<evidence type="ECO:0000256" key="10">
    <source>
        <dbReference type="NCBIfam" id="TIGR00112"/>
    </source>
</evidence>
<dbReference type="FunFam" id="3.40.50.720:FF:000190">
    <property type="entry name" value="Pyrroline-5-carboxylate reductase"/>
    <property type="match status" value="1"/>
</dbReference>
<evidence type="ECO:0000256" key="11">
    <source>
        <dbReference type="PIRSR" id="PIRSR000193-1"/>
    </source>
</evidence>
<dbReference type="RefSeq" id="WP_128753165.1">
    <property type="nucleotide sequence ID" value="NZ_CP035282.1"/>
</dbReference>
<dbReference type="FunFam" id="1.10.3730.10:FF:000001">
    <property type="entry name" value="Pyrroline-5-carboxylate reductase"/>
    <property type="match status" value="1"/>
</dbReference>
<gene>
    <name evidence="9 14" type="primary">proC</name>
    <name evidence="14" type="ORF">EQM13_15675</name>
</gene>
<dbReference type="InterPro" id="IPR008927">
    <property type="entry name" value="6-PGluconate_DH-like_C_sf"/>
</dbReference>
<dbReference type="EC" id="1.5.1.2" evidence="9 10"/>
<dbReference type="GO" id="GO:0005737">
    <property type="term" value="C:cytoplasm"/>
    <property type="evidence" value="ECO:0007669"/>
    <property type="project" value="UniProtKB-SubCell"/>
</dbReference>
<dbReference type="PANTHER" id="PTHR11645">
    <property type="entry name" value="PYRROLINE-5-CARBOXYLATE REDUCTASE"/>
    <property type="match status" value="1"/>
</dbReference>
<evidence type="ECO:0000259" key="13">
    <source>
        <dbReference type="Pfam" id="PF14748"/>
    </source>
</evidence>
<evidence type="ECO:0000256" key="9">
    <source>
        <dbReference type="HAMAP-Rule" id="MF_01925"/>
    </source>
</evidence>
<evidence type="ECO:0000256" key="7">
    <source>
        <dbReference type="ARBA" id="ARBA00023002"/>
    </source>
</evidence>
<evidence type="ECO:0000256" key="2">
    <source>
        <dbReference type="ARBA" id="ARBA00005525"/>
    </source>
</evidence>
<proteinExistence type="inferred from homology"/>
<sequence length="265" mass="28459">MKELCVIGSGNMGKAIVKGILKAGLLETSQVIVTDINEEKVKRIEKELSISGSCDNQKAAAESHIVILAVKPQFYKGIIKSIQNVIKPETIIVSIAPGETLEKLKRGFKEGAKIIRAMPNTPAMVLEGMTALCGNSNVTKIEMEHIKKLFNGFGRVEEVPEYMMNSVVGISGSSPAYVCLLIEAMADAAVKEGMNRQQAYTFSEQAVMGSAKLLLETGMSPSELKDMVCSPGGTSIEAVSVLEEKGFRGSVIKAVEACVKKSMEL</sequence>
<feature type="domain" description="Pyrroline-5-carboxylate reductase dimerisation" evidence="13">
    <location>
        <begin position="161"/>
        <end position="265"/>
    </location>
</feature>
<evidence type="ECO:0000256" key="6">
    <source>
        <dbReference type="ARBA" id="ARBA00022857"/>
    </source>
</evidence>
<dbReference type="Gene3D" id="3.40.50.720">
    <property type="entry name" value="NAD(P)-binding Rossmann-like Domain"/>
    <property type="match status" value="1"/>
</dbReference>
<name>A0A410QFP9_9FIRM</name>
<dbReference type="SUPFAM" id="SSF51735">
    <property type="entry name" value="NAD(P)-binding Rossmann-fold domains"/>
    <property type="match status" value="1"/>
</dbReference>
<comment type="catalytic activity">
    <reaction evidence="9">
        <text>L-proline + NADP(+) = (S)-1-pyrroline-5-carboxylate + NADPH + 2 H(+)</text>
        <dbReference type="Rhea" id="RHEA:14109"/>
        <dbReference type="ChEBI" id="CHEBI:15378"/>
        <dbReference type="ChEBI" id="CHEBI:17388"/>
        <dbReference type="ChEBI" id="CHEBI:57783"/>
        <dbReference type="ChEBI" id="CHEBI:58349"/>
        <dbReference type="ChEBI" id="CHEBI:60039"/>
        <dbReference type="EC" id="1.5.1.2"/>
    </reaction>
</comment>
<reference evidence="15" key="1">
    <citation type="submission" date="2019-01" db="EMBL/GenBank/DDBJ databases">
        <title>Draft genomes of a novel of Sporanaerobacter strains.</title>
        <authorList>
            <person name="Ma S."/>
        </authorList>
    </citation>
    <scope>NUCLEOTIDE SEQUENCE [LARGE SCALE GENOMIC DNA]</scope>
    <source>
        <strain evidence="15">NJN-17</strain>
    </source>
</reference>
<accession>A0A410QFP9</accession>
<dbReference type="Pfam" id="PF03807">
    <property type="entry name" value="F420_oxidored"/>
    <property type="match status" value="1"/>
</dbReference>
<comment type="subcellular location">
    <subcellularLocation>
        <location evidence="1 9">Cytoplasm</location>
    </subcellularLocation>
</comment>
<evidence type="ECO:0000256" key="8">
    <source>
        <dbReference type="ARBA" id="ARBA00058118"/>
    </source>
</evidence>
<evidence type="ECO:0000256" key="1">
    <source>
        <dbReference type="ARBA" id="ARBA00004496"/>
    </source>
</evidence>
<dbReference type="KEGG" id="spoa:EQM13_15675"/>
<evidence type="ECO:0000259" key="12">
    <source>
        <dbReference type="Pfam" id="PF03807"/>
    </source>
</evidence>
<dbReference type="Gene3D" id="1.10.3730.10">
    <property type="entry name" value="ProC C-terminal domain-like"/>
    <property type="match status" value="1"/>
</dbReference>
<dbReference type="Pfam" id="PF14748">
    <property type="entry name" value="P5CR_dimer"/>
    <property type="match status" value="1"/>
</dbReference>
<evidence type="ECO:0000256" key="3">
    <source>
        <dbReference type="ARBA" id="ARBA00022490"/>
    </source>
</evidence>
<dbReference type="InterPro" id="IPR036291">
    <property type="entry name" value="NAD(P)-bd_dom_sf"/>
</dbReference>